<dbReference type="DIP" id="DIP-24982N"/>
<feature type="coiled-coil region" evidence="1">
    <location>
        <begin position="216"/>
        <end position="243"/>
    </location>
</feature>
<dbReference type="KEGG" id="cel:CELE_C49C3.7"/>
<organism evidence="2 3">
    <name type="scientific">Caenorhabditis elegans</name>
    <dbReference type="NCBI Taxonomy" id="6239"/>
    <lineage>
        <taxon>Eukaryota</taxon>
        <taxon>Metazoa</taxon>
        <taxon>Ecdysozoa</taxon>
        <taxon>Nematoda</taxon>
        <taxon>Chromadorea</taxon>
        <taxon>Rhabditida</taxon>
        <taxon>Rhabditina</taxon>
        <taxon>Rhabditomorpha</taxon>
        <taxon>Rhabditoidea</taxon>
        <taxon>Rhabditidae</taxon>
        <taxon>Peloderinae</taxon>
        <taxon>Caenorhabditis</taxon>
    </lineage>
</organism>
<dbReference type="Bgee" id="WBGene00008197">
    <property type="expression patterns" value="Expressed in germ line (C elegans) and 4 other cell types or tissues"/>
</dbReference>
<dbReference type="WormBase" id="C49C3.7">
    <property type="protein sequence ID" value="CE19746"/>
    <property type="gene ID" value="WBGene00008197"/>
</dbReference>
<dbReference type="HOGENOM" id="CLU_087717_0_0_1"/>
<keyword evidence="3" id="KW-1185">Reference proteome</keyword>
<evidence type="ECO:0000313" key="3">
    <source>
        <dbReference type="Proteomes" id="UP000001940"/>
    </source>
</evidence>
<dbReference type="InParanoid" id="Q9XUF2"/>
<dbReference type="AGR" id="WB:WBGene00008197"/>
<accession>Q9XUF2</accession>
<dbReference type="PIR" id="T20065">
    <property type="entry name" value="T20065"/>
</dbReference>
<evidence type="ECO:0000313" key="4">
    <source>
        <dbReference type="WormBase" id="C49C3.7"/>
    </source>
</evidence>
<reference evidence="2 3" key="1">
    <citation type="journal article" date="1998" name="Science">
        <title>Genome sequence of the nematode C. elegans: a platform for investigating biology.</title>
        <authorList>
            <consortium name="The C. elegans sequencing consortium"/>
            <person name="Sulson J.E."/>
            <person name="Waterston R."/>
        </authorList>
    </citation>
    <scope>NUCLEOTIDE SEQUENCE [LARGE SCALE GENOMIC DNA]</scope>
    <source>
        <strain evidence="2 3">Bristol N2</strain>
    </source>
</reference>
<sequence length="277" mass="32251">MPPPNKRQKHARICGFMGTLARKKKEIEQQEALMKLHNLPLTYTEDQYKIVKEESTIYKNRFETAAAKNVELLKATDELKKELEFLKRQPGNQFKVDKKLKSEIDSAEEESKFYKNCFETTAAENVELLKVTDQLKKELEFLKAQQGNQFKVDMKIKSEMESATQSNLILLREKEMWKDRFNDVLSEKLALSARIRNVIGDRSESVEVPNDSNRDIWELREDLEMERSARRKAEEELKILKMTSSRGSMHISRDSTNQTPNEILLSMAIRLDSTSSN</sequence>
<dbReference type="CTD" id="178516"/>
<dbReference type="MINT" id="Q9XUF2"/>
<dbReference type="eggNOG" id="ENOG502TK78">
    <property type="taxonomic scope" value="Eukaryota"/>
</dbReference>
<protein>
    <submittedName>
        <fullName evidence="2">Coiled-coil domain-containing protein 176</fullName>
    </submittedName>
</protein>
<dbReference type="PaxDb" id="6239-C49C3.7"/>
<dbReference type="EMBL" id="BX284604">
    <property type="protein sequence ID" value="CAB05166.1"/>
    <property type="molecule type" value="Genomic_DNA"/>
</dbReference>
<dbReference type="Proteomes" id="UP000001940">
    <property type="component" value="Chromosome IV"/>
</dbReference>
<dbReference type="RefSeq" id="NP_001379226.1">
    <property type="nucleotide sequence ID" value="NM_001392455.1"/>
</dbReference>
<dbReference type="UCSC" id="C49C3.7">
    <property type="organism name" value="c. elegans"/>
</dbReference>
<dbReference type="GeneID" id="178516"/>
<name>Q9XUF2_CAEEL</name>
<gene>
    <name evidence="2 4" type="ORF">C49C3.7</name>
    <name evidence="2" type="ORF">CELE_C49C3.7</name>
</gene>
<evidence type="ECO:0000313" key="2">
    <source>
        <dbReference type="EMBL" id="CAB05166.1"/>
    </source>
</evidence>
<dbReference type="STRING" id="6239.C49C3.7.1"/>
<dbReference type="AlphaFoldDB" id="Q9XUF2"/>
<dbReference type="PhylomeDB" id="Q9XUF2"/>
<dbReference type="IntAct" id="Q9XUF2">
    <property type="interactions" value="1"/>
</dbReference>
<proteinExistence type="predicted"/>
<keyword evidence="1" id="KW-0175">Coiled coil</keyword>
<dbReference type="FunCoup" id="Q9XUF2">
    <property type="interactions" value="1"/>
</dbReference>
<dbReference type="SMR" id="Q9XUF2"/>
<evidence type="ECO:0000256" key="1">
    <source>
        <dbReference type="SAM" id="Coils"/>
    </source>
</evidence>